<evidence type="ECO:0000313" key="3">
    <source>
        <dbReference type="Proteomes" id="UP000295142"/>
    </source>
</evidence>
<reference evidence="2 3" key="1">
    <citation type="submission" date="2019-03" db="EMBL/GenBank/DDBJ databases">
        <title>Genomic Encyclopedia of Type Strains, Phase IV (KMG-IV): sequencing the most valuable type-strain genomes for metagenomic binning, comparative biology and taxonomic classification.</title>
        <authorList>
            <person name="Goeker M."/>
        </authorList>
    </citation>
    <scope>NUCLEOTIDE SEQUENCE [LARGE SCALE GENOMIC DNA]</scope>
    <source>
        <strain evidence="2 3">DSM 4868</strain>
    </source>
</reference>
<proteinExistence type="predicted"/>
<comment type="caution">
    <text evidence="2">The sequence shown here is derived from an EMBL/GenBank/DDBJ whole genome shotgun (WGS) entry which is preliminary data.</text>
</comment>
<dbReference type="PROSITE" id="PS51257">
    <property type="entry name" value="PROKAR_LIPOPROTEIN"/>
    <property type="match status" value="1"/>
</dbReference>
<accession>A0A4R2KNL5</accession>
<dbReference type="RefSeq" id="WP_132542956.1">
    <property type="nucleotide sequence ID" value="NZ_SLWW01000004.1"/>
</dbReference>
<evidence type="ECO:0000256" key="1">
    <source>
        <dbReference type="SAM" id="SignalP"/>
    </source>
</evidence>
<keyword evidence="1" id="KW-0732">Signal</keyword>
<evidence type="ECO:0008006" key="4">
    <source>
        <dbReference type="Google" id="ProtNLM"/>
    </source>
</evidence>
<name>A0A4R2KNL5_9RHOB</name>
<feature type="chain" id="PRO_5020868849" description="LPS-assembly lipoprotein" evidence="1">
    <location>
        <begin position="25"/>
        <end position="179"/>
    </location>
</feature>
<dbReference type="EMBL" id="SLWW01000004">
    <property type="protein sequence ID" value="TCO72416.1"/>
    <property type="molecule type" value="Genomic_DNA"/>
</dbReference>
<dbReference type="AlphaFoldDB" id="A0A4R2KNL5"/>
<sequence length="179" mass="18009">MIGRRGRSLAVLAMAAALGACVEARGPTGPVPAAIAPVPARSIHAGAVGSVVVPGGGGAIPPWAGELSDGGFRAALETSLRQAGILVPGGGQTLEAVVMDVAEAPSEPSTTKVVLNVQYRLRDGAGRSVRDLRVSSGYTATLAQAVQGIDRLRVAREGAIRQNIAVLLRELGSTSAGSL</sequence>
<evidence type="ECO:0000313" key="2">
    <source>
        <dbReference type="EMBL" id="TCO72416.1"/>
    </source>
</evidence>
<keyword evidence="3" id="KW-1185">Reference proteome</keyword>
<dbReference type="Proteomes" id="UP000295142">
    <property type="component" value="Unassembled WGS sequence"/>
</dbReference>
<feature type="signal peptide" evidence="1">
    <location>
        <begin position="1"/>
        <end position="24"/>
    </location>
</feature>
<gene>
    <name evidence="2" type="ORF">EV655_104103</name>
</gene>
<protein>
    <recommendedName>
        <fullName evidence="4">LPS-assembly lipoprotein</fullName>
    </recommendedName>
</protein>
<dbReference type="OrthoDB" id="7365051at2"/>
<organism evidence="2 3">
    <name type="scientific">Rhodovulum euryhalinum</name>
    <dbReference type="NCBI Taxonomy" id="35805"/>
    <lineage>
        <taxon>Bacteria</taxon>
        <taxon>Pseudomonadati</taxon>
        <taxon>Pseudomonadota</taxon>
        <taxon>Alphaproteobacteria</taxon>
        <taxon>Rhodobacterales</taxon>
        <taxon>Paracoccaceae</taxon>
        <taxon>Rhodovulum</taxon>
    </lineage>
</organism>